<organism evidence="2 3">
    <name type="scientific">Prorocentrum cordatum</name>
    <dbReference type="NCBI Taxonomy" id="2364126"/>
    <lineage>
        <taxon>Eukaryota</taxon>
        <taxon>Sar</taxon>
        <taxon>Alveolata</taxon>
        <taxon>Dinophyceae</taxon>
        <taxon>Prorocentrales</taxon>
        <taxon>Prorocentraceae</taxon>
        <taxon>Prorocentrum</taxon>
    </lineage>
</organism>
<protein>
    <submittedName>
        <fullName evidence="2">Uncharacterized protein</fullName>
    </submittedName>
</protein>
<feature type="region of interest" description="Disordered" evidence="1">
    <location>
        <begin position="1"/>
        <end position="152"/>
    </location>
</feature>
<accession>A0ABN9XBV1</accession>
<evidence type="ECO:0000313" key="2">
    <source>
        <dbReference type="EMBL" id="CAK0897031.1"/>
    </source>
</evidence>
<sequence>MGGGAGKAKYQVNVTRSSEALSPQSSPSTSPKSAKSDDNPGEGAKRISDYIKGTPETVRKDYVSTAEGARHPDTVGVSGPALPRIESSKRVGGKAPDPKGSKDRAGAEHQDGKSSRMSQSQGSKGRNGSMDENREPDRVRSKDTSEDGKWHSKHCNNKQLVIATTIQQAYPFDPYASKKITKKEEHFGMSDRKIGFGEISIPKTGPRKLIRRACARLLVDVDDKDHREGPFYYCRRLGAACAG</sequence>
<feature type="compositionally biased region" description="Basic and acidic residues" evidence="1">
    <location>
        <begin position="129"/>
        <end position="150"/>
    </location>
</feature>
<evidence type="ECO:0000256" key="1">
    <source>
        <dbReference type="SAM" id="MobiDB-lite"/>
    </source>
</evidence>
<comment type="caution">
    <text evidence="2">The sequence shown here is derived from an EMBL/GenBank/DDBJ whole genome shotgun (WGS) entry which is preliminary data.</text>
</comment>
<evidence type="ECO:0000313" key="3">
    <source>
        <dbReference type="Proteomes" id="UP001189429"/>
    </source>
</evidence>
<reference evidence="2" key="1">
    <citation type="submission" date="2023-10" db="EMBL/GenBank/DDBJ databases">
        <authorList>
            <person name="Chen Y."/>
            <person name="Shah S."/>
            <person name="Dougan E. K."/>
            <person name="Thang M."/>
            <person name="Chan C."/>
        </authorList>
    </citation>
    <scope>NUCLEOTIDE SEQUENCE [LARGE SCALE GENOMIC DNA]</scope>
</reference>
<dbReference type="Proteomes" id="UP001189429">
    <property type="component" value="Unassembled WGS sequence"/>
</dbReference>
<dbReference type="EMBL" id="CAUYUJ010020273">
    <property type="protein sequence ID" value="CAK0897031.1"/>
    <property type="molecule type" value="Genomic_DNA"/>
</dbReference>
<feature type="compositionally biased region" description="Basic and acidic residues" evidence="1">
    <location>
        <begin position="96"/>
        <end position="114"/>
    </location>
</feature>
<feature type="compositionally biased region" description="Basic and acidic residues" evidence="1">
    <location>
        <begin position="34"/>
        <end position="49"/>
    </location>
</feature>
<gene>
    <name evidence="2" type="ORF">PCOR1329_LOCUS75329</name>
</gene>
<feature type="compositionally biased region" description="Basic and acidic residues" evidence="1">
    <location>
        <begin position="57"/>
        <end position="73"/>
    </location>
</feature>
<name>A0ABN9XBV1_9DINO</name>
<keyword evidence="3" id="KW-1185">Reference proteome</keyword>
<proteinExistence type="predicted"/>
<feature type="compositionally biased region" description="Polar residues" evidence="1">
    <location>
        <begin position="115"/>
        <end position="126"/>
    </location>
</feature>
<feature type="compositionally biased region" description="Low complexity" evidence="1">
    <location>
        <begin position="17"/>
        <end position="33"/>
    </location>
</feature>